<name>A0ABP5C8Z7_9ACTN</name>
<dbReference type="EMBL" id="BAAAQM010000005">
    <property type="protein sequence ID" value="GAA1958610.1"/>
    <property type="molecule type" value="Genomic_DNA"/>
</dbReference>
<accession>A0ABP5C8Z7</accession>
<evidence type="ECO:0000313" key="2">
    <source>
        <dbReference type="EMBL" id="GAA1958610.1"/>
    </source>
</evidence>
<dbReference type="Proteomes" id="UP001499854">
    <property type="component" value="Unassembled WGS sequence"/>
</dbReference>
<evidence type="ECO:0000313" key="3">
    <source>
        <dbReference type="Proteomes" id="UP001499854"/>
    </source>
</evidence>
<feature type="region of interest" description="Disordered" evidence="1">
    <location>
        <begin position="1"/>
        <end position="66"/>
    </location>
</feature>
<proteinExistence type="predicted"/>
<organism evidence="2 3">
    <name type="scientific">Catenulispora subtropica</name>
    <dbReference type="NCBI Taxonomy" id="450798"/>
    <lineage>
        <taxon>Bacteria</taxon>
        <taxon>Bacillati</taxon>
        <taxon>Actinomycetota</taxon>
        <taxon>Actinomycetes</taxon>
        <taxon>Catenulisporales</taxon>
        <taxon>Catenulisporaceae</taxon>
        <taxon>Catenulispora</taxon>
    </lineage>
</organism>
<comment type="caution">
    <text evidence="2">The sequence shown here is derived from an EMBL/GenBank/DDBJ whole genome shotgun (WGS) entry which is preliminary data.</text>
</comment>
<keyword evidence="3" id="KW-1185">Reference proteome</keyword>
<gene>
    <name evidence="2" type="ORF">GCM10009838_13430</name>
</gene>
<reference evidence="3" key="1">
    <citation type="journal article" date="2019" name="Int. J. Syst. Evol. Microbiol.">
        <title>The Global Catalogue of Microorganisms (GCM) 10K type strain sequencing project: providing services to taxonomists for standard genome sequencing and annotation.</title>
        <authorList>
            <consortium name="The Broad Institute Genomics Platform"/>
            <consortium name="The Broad Institute Genome Sequencing Center for Infectious Disease"/>
            <person name="Wu L."/>
            <person name="Ma J."/>
        </authorList>
    </citation>
    <scope>NUCLEOTIDE SEQUENCE [LARGE SCALE GENOMIC DNA]</scope>
    <source>
        <strain evidence="3">JCM 16013</strain>
    </source>
</reference>
<sequence length="99" mass="10164">MDGTVPEQRRLSLRSEGQDAGIGQPTAAPSAGKPQIATNVTPQYGTIRPQTPSVSSDQPPKEPSWANTAVVAMQCIATGGSLVASEARPALLRRAASGP</sequence>
<protein>
    <submittedName>
        <fullName evidence="2">Uncharacterized protein</fullName>
    </submittedName>
</protein>
<evidence type="ECO:0000256" key="1">
    <source>
        <dbReference type="SAM" id="MobiDB-lite"/>
    </source>
</evidence>
<feature type="compositionally biased region" description="Polar residues" evidence="1">
    <location>
        <begin position="36"/>
        <end position="58"/>
    </location>
</feature>